<proteinExistence type="predicted"/>
<evidence type="ECO:0000313" key="2">
    <source>
        <dbReference type="Proteomes" id="UP000230538"/>
    </source>
</evidence>
<dbReference type="EMBL" id="PFXB01000060">
    <property type="protein sequence ID" value="PJA37770.1"/>
    <property type="molecule type" value="Genomic_DNA"/>
</dbReference>
<comment type="caution">
    <text evidence="1">The sequence shown here is derived from an EMBL/GenBank/DDBJ whole genome shotgun (WGS) entry which is preliminary data.</text>
</comment>
<sequence length="69" mass="7652">MVRRNTAMLVIVAVVLLSALVVGVISSTINWEKVGNALDEGVVLGFAEPAEYDMYGLNYQQPPPELFWR</sequence>
<protein>
    <submittedName>
        <fullName evidence="1">Uncharacterized protein</fullName>
    </submittedName>
</protein>
<reference evidence="2" key="1">
    <citation type="submission" date="2017-09" db="EMBL/GenBank/DDBJ databases">
        <title>Depth-based differentiation of microbial function through sediment-hosted aquifers and enrichment of novel symbionts in the deep terrestrial subsurface.</title>
        <authorList>
            <person name="Probst A.J."/>
            <person name="Ladd B."/>
            <person name="Jarett J.K."/>
            <person name="Geller-Mcgrath D.E."/>
            <person name="Sieber C.M.K."/>
            <person name="Emerson J.B."/>
            <person name="Anantharaman K."/>
            <person name="Thomas B.C."/>
            <person name="Malmstrom R."/>
            <person name="Stieglmeier M."/>
            <person name="Klingl A."/>
            <person name="Woyke T."/>
            <person name="Ryan C.M."/>
            <person name="Banfield J.F."/>
        </authorList>
    </citation>
    <scope>NUCLEOTIDE SEQUENCE [LARGE SCALE GENOMIC DNA]</scope>
</reference>
<name>A0A2M7WXP3_UNCKA</name>
<dbReference type="AlphaFoldDB" id="A0A2M7WXP3"/>
<evidence type="ECO:0000313" key="1">
    <source>
        <dbReference type="EMBL" id="PJA37770.1"/>
    </source>
</evidence>
<organism evidence="1 2">
    <name type="scientific">candidate division WWE3 bacterium CG_4_9_14_3_um_filter_43_9</name>
    <dbReference type="NCBI Taxonomy" id="1975082"/>
    <lineage>
        <taxon>Bacteria</taxon>
        <taxon>Katanobacteria</taxon>
    </lineage>
</organism>
<accession>A0A2M7WXP3</accession>
<dbReference type="Proteomes" id="UP000230538">
    <property type="component" value="Unassembled WGS sequence"/>
</dbReference>
<gene>
    <name evidence="1" type="ORF">CO181_02160</name>
</gene>